<dbReference type="InterPro" id="IPR050625">
    <property type="entry name" value="ParA/MinD_ATPase"/>
</dbReference>
<dbReference type="GO" id="GO:0009898">
    <property type="term" value="C:cytoplasmic side of plasma membrane"/>
    <property type="evidence" value="ECO:0007669"/>
    <property type="project" value="TreeGrafter"/>
</dbReference>
<feature type="domain" description="Response regulatory" evidence="5">
    <location>
        <begin position="16"/>
        <end position="131"/>
    </location>
</feature>
<dbReference type="SUPFAM" id="SSF52172">
    <property type="entry name" value="CheY-like"/>
    <property type="match status" value="1"/>
</dbReference>
<proteinExistence type="predicted"/>
<dbReference type="GO" id="GO:0051782">
    <property type="term" value="P:negative regulation of cell division"/>
    <property type="evidence" value="ECO:0007669"/>
    <property type="project" value="TreeGrafter"/>
</dbReference>
<evidence type="ECO:0000256" key="3">
    <source>
        <dbReference type="PROSITE-ProRule" id="PRU00169"/>
    </source>
</evidence>
<dbReference type="InterPro" id="IPR011006">
    <property type="entry name" value="CheY-like_superfamily"/>
</dbReference>
<dbReference type="RefSeq" id="WP_088711219.1">
    <property type="nucleotide sequence ID" value="NZ_NFZT01000001.1"/>
</dbReference>
<dbReference type="Gene3D" id="3.40.50.300">
    <property type="entry name" value="P-loop containing nucleotide triphosphate hydrolases"/>
    <property type="match status" value="1"/>
</dbReference>
<comment type="caution">
    <text evidence="6">The sequence shown here is derived from an EMBL/GenBank/DDBJ whole genome shotgun (WGS) entry which is preliminary data.</text>
</comment>
<name>A0A219B2S0_9SPHN</name>
<sequence>MNAISPLSAGARDVFAAFVGDDELASTMRAVLPDLGWPDDHVNLGGLQNAVQTLSVTASPAVLFVDLSDAADPITEINALAEVCEPGTIVLAAGTVNDVGLYRDLVASGIQDYLTKPVQPEVLREALLQAQIMLQAPRGAEEETADRPALGVTVIGARGGVGASTLATSLAFMLGDRAGSSTALLDLDVQFGTGALSFDLEPGRGLTDALENPSRIDGLFIERAMTRVNDKLAVLSAEAPINQPMLADGTALHQLEEEMLAAFDALVVDMPRSMAVQHPHLLAQSGYVVLVTDLSLAATRDTIRLLGFLRQHAPQAKVVVAANKVQQSPPPEVSKGDFEASIERKVDIMLPFDVKQCTAAAKQGKALAAIATGKLKTAMEQLRTSVSPQEEDEGEKESVLGKMRALLPSKGTAKAAGAR</sequence>
<protein>
    <submittedName>
        <fullName evidence="6">Pilus assembly protein CpaE</fullName>
    </submittedName>
</protein>
<dbReference type="InterPro" id="IPR001789">
    <property type="entry name" value="Sig_transdc_resp-reg_receiver"/>
</dbReference>
<dbReference type="OrthoDB" id="9783172at2"/>
<organism evidence="6 7">
    <name type="scientific">Pacificimonas flava</name>
    <dbReference type="NCBI Taxonomy" id="1234595"/>
    <lineage>
        <taxon>Bacteria</taxon>
        <taxon>Pseudomonadati</taxon>
        <taxon>Pseudomonadota</taxon>
        <taxon>Alphaproteobacteria</taxon>
        <taxon>Sphingomonadales</taxon>
        <taxon>Sphingosinicellaceae</taxon>
        <taxon>Pacificimonas</taxon>
    </lineage>
</organism>
<dbReference type="PANTHER" id="PTHR43384:SF6">
    <property type="entry name" value="SEPTUM SITE-DETERMINING PROTEIN MIND HOMOLOG, CHLOROPLASTIC"/>
    <property type="match status" value="1"/>
</dbReference>
<dbReference type="GO" id="GO:0000160">
    <property type="term" value="P:phosphorelay signal transduction system"/>
    <property type="evidence" value="ECO:0007669"/>
    <property type="project" value="InterPro"/>
</dbReference>
<evidence type="ECO:0000259" key="5">
    <source>
        <dbReference type="PROSITE" id="PS50110"/>
    </source>
</evidence>
<keyword evidence="1" id="KW-0547">Nucleotide-binding</keyword>
<dbReference type="InterPro" id="IPR027417">
    <property type="entry name" value="P-loop_NTPase"/>
</dbReference>
<reference evidence="7" key="1">
    <citation type="submission" date="2017-05" db="EMBL/GenBank/DDBJ databases">
        <authorList>
            <person name="Lin X."/>
        </authorList>
    </citation>
    <scope>NUCLEOTIDE SEQUENCE [LARGE SCALE GENOMIC DNA]</scope>
    <source>
        <strain evidence="7">JLT2012</strain>
    </source>
</reference>
<dbReference type="Proteomes" id="UP000198462">
    <property type="component" value="Unassembled WGS sequence"/>
</dbReference>
<accession>A0A219B2S0</accession>
<feature type="region of interest" description="Disordered" evidence="4">
    <location>
        <begin position="382"/>
        <end position="419"/>
    </location>
</feature>
<feature type="modified residue" description="4-aspartylphosphate" evidence="3">
    <location>
        <position position="66"/>
    </location>
</feature>
<evidence type="ECO:0000256" key="1">
    <source>
        <dbReference type="ARBA" id="ARBA00022741"/>
    </source>
</evidence>
<dbReference type="GO" id="GO:0005829">
    <property type="term" value="C:cytosol"/>
    <property type="evidence" value="ECO:0007669"/>
    <property type="project" value="TreeGrafter"/>
</dbReference>
<dbReference type="PANTHER" id="PTHR43384">
    <property type="entry name" value="SEPTUM SITE-DETERMINING PROTEIN MIND HOMOLOG, CHLOROPLASTIC-RELATED"/>
    <property type="match status" value="1"/>
</dbReference>
<dbReference type="PROSITE" id="PS50110">
    <property type="entry name" value="RESPONSE_REGULATORY"/>
    <property type="match status" value="1"/>
</dbReference>
<keyword evidence="7" id="KW-1185">Reference proteome</keyword>
<dbReference type="GO" id="GO:0005524">
    <property type="term" value="F:ATP binding"/>
    <property type="evidence" value="ECO:0007669"/>
    <property type="project" value="UniProtKB-KW"/>
</dbReference>
<evidence type="ECO:0000256" key="2">
    <source>
        <dbReference type="ARBA" id="ARBA00022840"/>
    </source>
</evidence>
<evidence type="ECO:0000313" key="7">
    <source>
        <dbReference type="Proteomes" id="UP000198462"/>
    </source>
</evidence>
<evidence type="ECO:0000256" key="4">
    <source>
        <dbReference type="SAM" id="MobiDB-lite"/>
    </source>
</evidence>
<dbReference type="AlphaFoldDB" id="A0A219B2S0"/>
<dbReference type="GO" id="GO:0016887">
    <property type="term" value="F:ATP hydrolysis activity"/>
    <property type="evidence" value="ECO:0007669"/>
    <property type="project" value="TreeGrafter"/>
</dbReference>
<dbReference type="Gene3D" id="3.40.50.2300">
    <property type="match status" value="1"/>
</dbReference>
<dbReference type="EMBL" id="NFZT01000001">
    <property type="protein sequence ID" value="OWV32423.1"/>
    <property type="molecule type" value="Genomic_DNA"/>
</dbReference>
<gene>
    <name evidence="6" type="ORF">B5C34_02450</name>
</gene>
<evidence type="ECO:0000313" key="6">
    <source>
        <dbReference type="EMBL" id="OWV32423.1"/>
    </source>
</evidence>
<dbReference type="SUPFAM" id="SSF52540">
    <property type="entry name" value="P-loop containing nucleoside triphosphate hydrolases"/>
    <property type="match status" value="1"/>
</dbReference>
<keyword evidence="2" id="KW-0067">ATP-binding</keyword>
<keyword evidence="3" id="KW-0597">Phosphoprotein</keyword>